<protein>
    <submittedName>
        <fullName evidence="3">Uncharacterized protein LOC106060422 isoform X1</fullName>
    </submittedName>
</protein>
<proteinExistence type="predicted"/>
<keyword evidence="2" id="KW-1185">Reference proteome</keyword>
<dbReference type="GeneID" id="106060422"/>
<name>A0A9W3ABN8_BIOGL</name>
<sequence length="129" mass="15138">MRCDSKFASRFYNKVEVPSVEEQTYHQLPFSAKEKDLNSKADNKRSTIKGNHKRLKYLDTRKIQDSLVSHPPVLNVYVNSKDLESERRNTSPVELKEKGQRDINNVYSSLENQPLDNRTYEALKPRHFI</sequence>
<gene>
    <name evidence="3" type="primary">LOC106060422</name>
</gene>
<dbReference type="RefSeq" id="XP_055884583.1">
    <property type="nucleotide sequence ID" value="XM_056028608.1"/>
</dbReference>
<evidence type="ECO:0000313" key="2">
    <source>
        <dbReference type="Proteomes" id="UP001165740"/>
    </source>
</evidence>
<reference evidence="3" key="1">
    <citation type="submission" date="2025-08" db="UniProtKB">
        <authorList>
            <consortium name="RefSeq"/>
        </authorList>
    </citation>
    <scope>IDENTIFICATION</scope>
</reference>
<dbReference type="AlphaFoldDB" id="A0A9W3ABN8"/>
<evidence type="ECO:0000313" key="3">
    <source>
        <dbReference type="RefSeq" id="XP_055884583.1"/>
    </source>
</evidence>
<evidence type="ECO:0000256" key="1">
    <source>
        <dbReference type="SAM" id="MobiDB-lite"/>
    </source>
</evidence>
<feature type="region of interest" description="Disordered" evidence="1">
    <location>
        <begin position="31"/>
        <end position="53"/>
    </location>
</feature>
<organism evidence="2 3">
    <name type="scientific">Biomphalaria glabrata</name>
    <name type="common">Bloodfluke planorb</name>
    <name type="synonym">Freshwater snail</name>
    <dbReference type="NCBI Taxonomy" id="6526"/>
    <lineage>
        <taxon>Eukaryota</taxon>
        <taxon>Metazoa</taxon>
        <taxon>Spiralia</taxon>
        <taxon>Lophotrochozoa</taxon>
        <taxon>Mollusca</taxon>
        <taxon>Gastropoda</taxon>
        <taxon>Heterobranchia</taxon>
        <taxon>Euthyneura</taxon>
        <taxon>Panpulmonata</taxon>
        <taxon>Hygrophila</taxon>
        <taxon>Lymnaeoidea</taxon>
        <taxon>Planorbidae</taxon>
        <taxon>Biomphalaria</taxon>
    </lineage>
</organism>
<dbReference type="Proteomes" id="UP001165740">
    <property type="component" value="Chromosome 5"/>
</dbReference>
<feature type="compositionally biased region" description="Basic and acidic residues" evidence="1">
    <location>
        <begin position="32"/>
        <end position="45"/>
    </location>
</feature>
<accession>A0A9W3ABN8</accession>